<evidence type="ECO:0000256" key="1">
    <source>
        <dbReference type="ARBA" id="ARBA00022448"/>
    </source>
</evidence>
<dbReference type="EMBL" id="BAET01000004">
    <property type="protein sequence ID" value="GAB54367.1"/>
    <property type="molecule type" value="Genomic_DNA"/>
</dbReference>
<dbReference type="InterPro" id="IPR058649">
    <property type="entry name" value="CzcB_C"/>
</dbReference>
<feature type="domain" description="CzcB-like C-terminal circularly permuted SH3-like" evidence="3">
    <location>
        <begin position="245"/>
        <end position="310"/>
    </location>
</feature>
<evidence type="ECO:0000313" key="5">
    <source>
        <dbReference type="Proteomes" id="UP000053586"/>
    </source>
</evidence>
<dbReference type="Pfam" id="PF25975">
    <property type="entry name" value="CzcB_C"/>
    <property type="match status" value="1"/>
</dbReference>
<keyword evidence="5" id="KW-1185">Reference proteome</keyword>
<dbReference type="Pfam" id="PF25973">
    <property type="entry name" value="BSH_CzcB"/>
    <property type="match status" value="1"/>
</dbReference>
<accession>H5T7U0</accession>
<reference evidence="4 5" key="1">
    <citation type="journal article" date="2012" name="J. Bacteriol.">
        <title>Genome sequence of proteorhodopsin-containing sea ice bacterium Glaciecola punicea ACAM 611T.</title>
        <authorList>
            <person name="Qin Q.-L."/>
            <person name="Xie B.-B."/>
            <person name="Shu Y.-L."/>
            <person name="Rong J.-C."/>
            <person name="Zhao D.-L."/>
            <person name="Zhang X.-Y."/>
            <person name="Chen X.-L."/>
            <person name="Zhou B.-C."/>
            <person name="Zhanga Y.-Z."/>
        </authorList>
    </citation>
    <scope>NUCLEOTIDE SEQUENCE [LARGE SCALE GENOMIC DNA]</scope>
    <source>
        <strain evidence="4 5">ACAM 611</strain>
    </source>
</reference>
<name>H5T7U0_9ALTE</name>
<organism evidence="4 5">
    <name type="scientific">Glaciecola punicea ACAM 611</name>
    <dbReference type="NCBI Taxonomy" id="1121923"/>
    <lineage>
        <taxon>Bacteria</taxon>
        <taxon>Pseudomonadati</taxon>
        <taxon>Pseudomonadota</taxon>
        <taxon>Gammaproteobacteria</taxon>
        <taxon>Alteromonadales</taxon>
        <taxon>Alteromonadaceae</taxon>
        <taxon>Glaciecola</taxon>
    </lineage>
</organism>
<proteinExistence type="predicted"/>
<evidence type="ECO:0000259" key="2">
    <source>
        <dbReference type="Pfam" id="PF25973"/>
    </source>
</evidence>
<dbReference type="CDD" id="cd06850">
    <property type="entry name" value="biotinyl_domain"/>
    <property type="match status" value="1"/>
</dbReference>
<dbReference type="eggNOG" id="COG0845">
    <property type="taxonomic scope" value="Bacteria"/>
</dbReference>
<evidence type="ECO:0000313" key="4">
    <source>
        <dbReference type="EMBL" id="GAB54367.1"/>
    </source>
</evidence>
<gene>
    <name evidence="4" type="ORF">GPUN_0213</name>
</gene>
<dbReference type="InterPro" id="IPR011053">
    <property type="entry name" value="Single_hybrid_motif"/>
</dbReference>
<dbReference type="InterPro" id="IPR058647">
    <property type="entry name" value="BSH_CzcB-like"/>
</dbReference>
<dbReference type="GO" id="GO:0030288">
    <property type="term" value="C:outer membrane-bounded periplasmic space"/>
    <property type="evidence" value="ECO:0007669"/>
    <property type="project" value="TreeGrafter"/>
</dbReference>
<dbReference type="Gene3D" id="2.40.420.20">
    <property type="match status" value="1"/>
</dbReference>
<evidence type="ECO:0000259" key="3">
    <source>
        <dbReference type="Pfam" id="PF25975"/>
    </source>
</evidence>
<dbReference type="AlphaFoldDB" id="H5T7U0"/>
<dbReference type="Gene3D" id="2.40.50.100">
    <property type="match status" value="1"/>
</dbReference>
<dbReference type="PANTHER" id="PTHR30097">
    <property type="entry name" value="CATION EFFLUX SYSTEM PROTEIN CUSB"/>
    <property type="match status" value="1"/>
</dbReference>
<dbReference type="InterPro" id="IPR051909">
    <property type="entry name" value="MFP_Cation_Efflux"/>
</dbReference>
<dbReference type="Gene3D" id="2.40.30.170">
    <property type="match status" value="1"/>
</dbReference>
<dbReference type="SUPFAM" id="SSF51230">
    <property type="entry name" value="Single hybrid motif"/>
    <property type="match status" value="1"/>
</dbReference>
<dbReference type="Proteomes" id="UP000053586">
    <property type="component" value="Unassembled WGS sequence"/>
</dbReference>
<dbReference type="GO" id="GO:0046914">
    <property type="term" value="F:transition metal ion binding"/>
    <property type="evidence" value="ECO:0007669"/>
    <property type="project" value="TreeGrafter"/>
</dbReference>
<dbReference type="GO" id="GO:0015679">
    <property type="term" value="P:plasma membrane copper ion transport"/>
    <property type="evidence" value="ECO:0007669"/>
    <property type="project" value="TreeGrafter"/>
</dbReference>
<dbReference type="GO" id="GO:0060003">
    <property type="term" value="P:copper ion export"/>
    <property type="evidence" value="ECO:0007669"/>
    <property type="project" value="TreeGrafter"/>
</dbReference>
<reference evidence="4 5" key="2">
    <citation type="journal article" date="2017" name="Antonie Van Leeuwenhoek">
        <title>Rhizobium rhizosphaerae sp. nov., a novel species isolated from rice rhizosphere.</title>
        <authorList>
            <person name="Zhao J.J."/>
            <person name="Zhang J."/>
            <person name="Zhang R.J."/>
            <person name="Zhang C.W."/>
            <person name="Yin H.Q."/>
            <person name="Zhang X.X."/>
        </authorList>
    </citation>
    <scope>NUCLEOTIDE SEQUENCE [LARGE SCALE GENOMIC DNA]</scope>
    <source>
        <strain evidence="4 5">ACAM 611</strain>
    </source>
</reference>
<feature type="domain" description="CzcB-like barrel-sandwich hybrid" evidence="2">
    <location>
        <begin position="92"/>
        <end position="162"/>
    </location>
</feature>
<protein>
    <submittedName>
        <fullName evidence="4">Uncharacterized protein</fullName>
    </submittedName>
</protein>
<keyword evidence="1" id="KW-0813">Transport</keyword>
<dbReference type="RefSeq" id="WP_006002545.1">
    <property type="nucleotide sequence ID" value="NZ_BAET01000004.1"/>
</dbReference>
<sequence>MNYTVKLSQTLSHDVAMPLRLFVLVCLAMLCFATLAGESAQSNEYAHADEFVTLSAEMANANGLQTMAVTSGQLQILATAYGDVITDPASLSHIRARFDGVISAVTVNLGDSVKLGDTLATVESNESLKQYKITSPFSGNVIARHANAGELSNGQILFSIANYDDVWARLKVFPKQLSSVKAGQQVMLTHTGVKQSSTISHIAPSPDGKPYTLAYIRVNNKDGQWPVGALVSGQITVATSDVALLIPKTAIQTFEEKSVVFVLKSSVREGHNEYHPRPVLLGTPDNMNIEIVNGLQNGERIVSLNSYLLKADLEKSEAGHDH</sequence>
<comment type="caution">
    <text evidence="4">The sequence shown here is derived from an EMBL/GenBank/DDBJ whole genome shotgun (WGS) entry which is preliminary data.</text>
</comment>
<dbReference type="PANTHER" id="PTHR30097:SF4">
    <property type="entry name" value="SLR6042 PROTEIN"/>
    <property type="match status" value="1"/>
</dbReference>
<dbReference type="STRING" id="56804.BAE46_13065"/>